<organism evidence="1 2">
    <name type="scientific">Atopomonas hussainii</name>
    <dbReference type="NCBI Taxonomy" id="1429083"/>
    <lineage>
        <taxon>Bacteria</taxon>
        <taxon>Pseudomonadati</taxon>
        <taxon>Pseudomonadota</taxon>
        <taxon>Gammaproteobacteria</taxon>
        <taxon>Pseudomonadales</taxon>
        <taxon>Pseudomonadaceae</taxon>
        <taxon>Atopomonas</taxon>
    </lineage>
</organism>
<protein>
    <submittedName>
        <fullName evidence="1">Uncharacterized protein</fullName>
    </submittedName>
</protein>
<dbReference type="AlphaFoldDB" id="A0A1H7LWR8"/>
<evidence type="ECO:0000313" key="2">
    <source>
        <dbReference type="Proteomes" id="UP000185766"/>
    </source>
</evidence>
<dbReference type="EMBL" id="FOAS01000007">
    <property type="protein sequence ID" value="SEL02925.1"/>
    <property type="molecule type" value="Genomic_DNA"/>
</dbReference>
<evidence type="ECO:0000313" key="1">
    <source>
        <dbReference type="EMBL" id="SEL02925.1"/>
    </source>
</evidence>
<dbReference type="STRING" id="1429083.GCA_001885685_01530"/>
<dbReference type="Proteomes" id="UP000185766">
    <property type="component" value="Unassembled WGS sequence"/>
</dbReference>
<accession>A0A1H7LWR8</accession>
<gene>
    <name evidence="1" type="ORF">SAMN05216214_107137</name>
</gene>
<sequence length="55" mass="6393">MHVTVRPEGDLWLVCFAKQRIRMPNQAAAEQFAEQLRQRLNAPHPWPRMPLAKAS</sequence>
<keyword evidence="2" id="KW-1185">Reference proteome</keyword>
<reference evidence="1 2" key="1">
    <citation type="submission" date="2016-10" db="EMBL/GenBank/DDBJ databases">
        <authorList>
            <person name="de Groot N.N."/>
        </authorList>
    </citation>
    <scope>NUCLEOTIDE SEQUENCE [LARGE SCALE GENOMIC DNA]</scope>
    <source>
        <strain evidence="1 2">JCM 19513</strain>
    </source>
</reference>
<proteinExistence type="predicted"/>
<name>A0A1H7LWR8_9GAMM</name>
<dbReference type="RefSeq" id="WP_175474891.1">
    <property type="nucleotide sequence ID" value="NZ_FOAS01000007.1"/>
</dbReference>